<dbReference type="GO" id="GO:0015986">
    <property type="term" value="P:proton motive force-driven ATP synthesis"/>
    <property type="evidence" value="ECO:0007669"/>
    <property type="project" value="InterPro"/>
</dbReference>
<accession>A0A0U1UL75</accession>
<reference evidence="14" key="1">
    <citation type="submission" date="2013-04" db="EMBL/GenBank/DDBJ databases">
        <title>Sequencing and Analysis of Gryllotalpa unispina Mitochondrial Genome.</title>
        <authorList>
            <person name="Wang P."/>
            <person name="Zhi Y."/>
            <person name="Zhang D."/>
        </authorList>
    </citation>
    <scope>NUCLEOTIDE SEQUENCE</scope>
</reference>
<evidence type="ECO:0000256" key="4">
    <source>
        <dbReference type="ARBA" id="ARBA00022448"/>
    </source>
</evidence>
<comment type="similarity">
    <text evidence="2 12">Belongs to the ATPase protein 8 family.</text>
</comment>
<gene>
    <name evidence="14" type="primary">ATP8</name>
</gene>
<comment type="subcellular location">
    <subcellularLocation>
        <location evidence="1 12">Mitochondrion membrane</location>
        <topology evidence="1 12">Single-pass membrane protein</topology>
    </subcellularLocation>
</comment>
<proteinExistence type="inferred from homology"/>
<evidence type="ECO:0000256" key="3">
    <source>
        <dbReference type="ARBA" id="ARBA00011291"/>
    </source>
</evidence>
<dbReference type="EMBL" id="KC894752">
    <property type="protein sequence ID" value="AGO20444.1"/>
    <property type="molecule type" value="Genomic_DNA"/>
</dbReference>
<evidence type="ECO:0000313" key="14">
    <source>
        <dbReference type="EMBL" id="AGO20444.1"/>
    </source>
</evidence>
<evidence type="ECO:0000256" key="12">
    <source>
        <dbReference type="RuleBase" id="RU003661"/>
    </source>
</evidence>
<keyword evidence="11 13" id="KW-0472">Membrane</keyword>
<dbReference type="Pfam" id="PF00895">
    <property type="entry name" value="ATP-synt_8"/>
    <property type="match status" value="1"/>
</dbReference>
<evidence type="ECO:0000256" key="11">
    <source>
        <dbReference type="ARBA" id="ARBA00023136"/>
    </source>
</evidence>
<dbReference type="RefSeq" id="YP_009227632.1">
    <property type="nucleotide sequence ID" value="NC_029148.1"/>
</dbReference>
<dbReference type="AlphaFoldDB" id="A0A0U1UL75"/>
<evidence type="ECO:0000256" key="8">
    <source>
        <dbReference type="ARBA" id="ARBA00022989"/>
    </source>
</evidence>
<evidence type="ECO:0000256" key="6">
    <source>
        <dbReference type="ARBA" id="ARBA00022692"/>
    </source>
</evidence>
<evidence type="ECO:0000256" key="7">
    <source>
        <dbReference type="ARBA" id="ARBA00022781"/>
    </source>
</evidence>
<name>A0A0U1UL75_GRYUN</name>
<evidence type="ECO:0000256" key="9">
    <source>
        <dbReference type="ARBA" id="ARBA00023065"/>
    </source>
</evidence>
<dbReference type="GeneID" id="26831463"/>
<keyword evidence="9 12" id="KW-0406">Ion transport</keyword>
<feature type="transmembrane region" description="Helical" evidence="13">
    <location>
        <begin position="6"/>
        <end position="30"/>
    </location>
</feature>
<keyword evidence="5 12" id="KW-0138">CF(0)</keyword>
<protein>
    <recommendedName>
        <fullName evidence="12">ATP synthase complex subunit 8</fullName>
    </recommendedName>
</protein>
<keyword evidence="10 12" id="KW-0496">Mitochondrion</keyword>
<dbReference type="GO" id="GO:0031966">
    <property type="term" value="C:mitochondrial membrane"/>
    <property type="evidence" value="ECO:0007669"/>
    <property type="project" value="UniProtKB-SubCell"/>
</dbReference>
<comment type="subunit">
    <text evidence="3">F-type ATPases have 2 components, CF(1) - the catalytic core - and CF(0) - the membrane proton channel.</text>
</comment>
<keyword evidence="8 13" id="KW-1133">Transmembrane helix</keyword>
<organism evidence="14">
    <name type="scientific">Gryllotalpa unispina</name>
    <name type="common">Single-spined mole cricket</name>
    <dbReference type="NCBI Taxonomy" id="263542"/>
    <lineage>
        <taxon>Eukaryota</taxon>
        <taxon>Metazoa</taxon>
        <taxon>Ecdysozoa</taxon>
        <taxon>Arthropoda</taxon>
        <taxon>Hexapoda</taxon>
        <taxon>Insecta</taxon>
        <taxon>Pterygota</taxon>
        <taxon>Neoptera</taxon>
        <taxon>Polyneoptera</taxon>
        <taxon>Orthoptera</taxon>
        <taxon>Ensifera</taxon>
        <taxon>Gryllidea</taxon>
        <taxon>Gryllotalpoidea</taxon>
        <taxon>Gryllotalpidae</taxon>
        <taxon>Gryllotalpinae</taxon>
        <taxon>Gryllotalpa</taxon>
    </lineage>
</organism>
<evidence type="ECO:0000256" key="2">
    <source>
        <dbReference type="ARBA" id="ARBA00008892"/>
    </source>
</evidence>
<dbReference type="InterPro" id="IPR001421">
    <property type="entry name" value="ATP8_metazoa"/>
</dbReference>
<evidence type="ECO:0000256" key="10">
    <source>
        <dbReference type="ARBA" id="ARBA00023128"/>
    </source>
</evidence>
<dbReference type="CTD" id="4509"/>
<evidence type="ECO:0000256" key="5">
    <source>
        <dbReference type="ARBA" id="ARBA00022547"/>
    </source>
</evidence>
<evidence type="ECO:0000256" key="13">
    <source>
        <dbReference type="SAM" id="Phobius"/>
    </source>
</evidence>
<geneLocation type="mitochondrion" evidence="14"/>
<keyword evidence="6 12" id="KW-0812">Transmembrane</keyword>
<sequence>MPQMAPMWWTTLLFLFCIMMSIIICLNFSIQSPHISTQSHMINKKLYNWKW</sequence>
<dbReference type="GO" id="GO:0015078">
    <property type="term" value="F:proton transmembrane transporter activity"/>
    <property type="evidence" value="ECO:0007669"/>
    <property type="project" value="InterPro"/>
</dbReference>
<keyword evidence="4 12" id="KW-0813">Transport</keyword>
<dbReference type="GO" id="GO:0045259">
    <property type="term" value="C:proton-transporting ATP synthase complex"/>
    <property type="evidence" value="ECO:0007669"/>
    <property type="project" value="UniProtKB-KW"/>
</dbReference>
<keyword evidence="7 12" id="KW-0375">Hydrogen ion transport</keyword>
<evidence type="ECO:0000256" key="1">
    <source>
        <dbReference type="ARBA" id="ARBA00004304"/>
    </source>
</evidence>